<feature type="domain" description="PurM-like N-terminal" evidence="9">
    <location>
        <begin position="61"/>
        <end position="179"/>
    </location>
</feature>
<dbReference type="CDD" id="cd02204">
    <property type="entry name" value="PurL_repeat2"/>
    <property type="match status" value="1"/>
</dbReference>
<feature type="binding site" evidence="8">
    <location>
        <position position="227"/>
    </location>
    <ligand>
        <name>substrate</name>
    </ligand>
</feature>
<gene>
    <name evidence="8 12" type="primary">purL</name>
    <name evidence="12" type="ORF">NARC_10019</name>
</gene>
<keyword evidence="6 8" id="KW-0067">ATP-binding</keyword>
<accession>A0A557SYC9</accession>
<feature type="domain" description="PurM-like N-terminal" evidence="9">
    <location>
        <begin position="426"/>
        <end position="543"/>
    </location>
</feature>
<dbReference type="GO" id="GO:0005524">
    <property type="term" value="F:ATP binding"/>
    <property type="evidence" value="ECO:0007669"/>
    <property type="project" value="UniProtKB-UniRule"/>
</dbReference>
<feature type="binding site" evidence="8">
    <location>
        <position position="38"/>
    </location>
    <ligand>
        <name>ATP</name>
        <dbReference type="ChEBI" id="CHEBI:30616"/>
    </ligand>
</feature>
<dbReference type="UniPathway" id="UPA00074">
    <property type="reaction ID" value="UER00128"/>
</dbReference>
<feature type="binding site" evidence="8">
    <location>
        <position position="518"/>
    </location>
    <ligand>
        <name>ATP</name>
        <dbReference type="ChEBI" id="CHEBI:30616"/>
    </ligand>
</feature>
<evidence type="ECO:0000256" key="4">
    <source>
        <dbReference type="ARBA" id="ARBA00022741"/>
    </source>
</evidence>
<dbReference type="NCBIfam" id="TIGR01736">
    <property type="entry name" value="FGAM_synth_II"/>
    <property type="match status" value="1"/>
</dbReference>
<keyword evidence="13" id="KW-1185">Reference proteome</keyword>
<feature type="binding site" evidence="8">
    <location>
        <position position="255"/>
    </location>
    <ligand>
        <name>Mg(2+)</name>
        <dbReference type="ChEBI" id="CHEBI:18420"/>
        <label>2</label>
    </ligand>
</feature>
<evidence type="ECO:0000256" key="3">
    <source>
        <dbReference type="ARBA" id="ARBA00022723"/>
    </source>
</evidence>
<reference evidence="12 13" key="1">
    <citation type="journal article" date="2019" name="Front. Microbiol.">
        <title>Ammonia Oxidation by the Arctic Terrestrial Thaumarchaeote Candidatus Nitrosocosmicus arcticus Is Stimulated by Increasing Temperatures.</title>
        <authorList>
            <person name="Alves R.J.E."/>
            <person name="Kerou M."/>
            <person name="Zappe A."/>
            <person name="Bittner R."/>
            <person name="Abby S.S."/>
            <person name="Schmidt H.A."/>
            <person name="Pfeifer K."/>
            <person name="Schleper C."/>
        </authorList>
    </citation>
    <scope>NUCLEOTIDE SEQUENCE [LARGE SCALE GENOMIC DNA]</scope>
    <source>
        <strain evidence="12 13">Kfb</strain>
    </source>
</reference>
<keyword evidence="1 8" id="KW-0963">Cytoplasm</keyword>
<evidence type="ECO:0000259" key="11">
    <source>
        <dbReference type="Pfam" id="PF18072"/>
    </source>
</evidence>
<feature type="domain" description="PurM-like C-terminal" evidence="10">
    <location>
        <begin position="191"/>
        <end position="341"/>
    </location>
</feature>
<dbReference type="InterPro" id="IPR041609">
    <property type="entry name" value="PurL_linker"/>
</dbReference>
<keyword evidence="7 8" id="KW-0460">Magnesium</keyword>
<keyword evidence="2 8" id="KW-0436">Ligase</keyword>
<dbReference type="InterPro" id="IPR036676">
    <property type="entry name" value="PurM-like_C_sf"/>
</dbReference>
<evidence type="ECO:0000259" key="10">
    <source>
        <dbReference type="Pfam" id="PF02769"/>
    </source>
</evidence>
<dbReference type="Pfam" id="PF00586">
    <property type="entry name" value="AIRS"/>
    <property type="match status" value="2"/>
</dbReference>
<proteinExistence type="inferred from homology"/>
<evidence type="ECO:0000256" key="2">
    <source>
        <dbReference type="ARBA" id="ARBA00022598"/>
    </source>
</evidence>
<dbReference type="InterPro" id="IPR010918">
    <property type="entry name" value="PurM-like_C_dom"/>
</dbReference>
<evidence type="ECO:0000256" key="7">
    <source>
        <dbReference type="ARBA" id="ARBA00022842"/>
    </source>
</evidence>
<feature type="binding site" evidence="8">
    <location>
        <begin position="299"/>
        <end position="301"/>
    </location>
    <ligand>
        <name>substrate</name>
    </ligand>
</feature>
<feature type="active site" description="Proton acceptor" evidence="8">
    <location>
        <position position="81"/>
    </location>
</feature>
<comment type="subunit">
    <text evidence="8">Monomer. Part of the FGAM synthase complex composed of 1 PurL, 1 PurQ and 2 PurS subunits.</text>
</comment>
<dbReference type="RefSeq" id="WP_144728220.1">
    <property type="nucleotide sequence ID" value="NZ_ML675578.1"/>
</dbReference>
<comment type="caution">
    <text evidence="8">Lacks conserved residue(s) required for the propagation of feature annotation.</text>
</comment>
<dbReference type="NCBIfam" id="NF002290">
    <property type="entry name" value="PRK01213.1"/>
    <property type="match status" value="1"/>
</dbReference>
<dbReference type="PIRSF" id="PIRSF001587">
    <property type="entry name" value="FGAM_synthase_II"/>
    <property type="match status" value="1"/>
</dbReference>
<dbReference type="SUPFAM" id="SSF56042">
    <property type="entry name" value="PurM C-terminal domain-like"/>
    <property type="match status" value="2"/>
</dbReference>
<dbReference type="Gene3D" id="3.30.1330.10">
    <property type="entry name" value="PurM-like, N-terminal domain"/>
    <property type="match status" value="2"/>
</dbReference>
<evidence type="ECO:0000313" key="13">
    <source>
        <dbReference type="Proteomes" id="UP000315289"/>
    </source>
</evidence>
<dbReference type="AlphaFoldDB" id="A0A557SYC9"/>
<comment type="pathway">
    <text evidence="8">Purine metabolism; IMP biosynthesis via de novo pathway; 5-amino-1-(5-phospho-D-ribosyl)imidazole from N(2)-formyl-N(1)-(5-phospho-D-ribosyl)glycinamide: step 1/2.</text>
</comment>
<dbReference type="Proteomes" id="UP000315289">
    <property type="component" value="Unassembled WGS sequence"/>
</dbReference>
<dbReference type="GO" id="GO:0004642">
    <property type="term" value="F:phosphoribosylformylglycinamidine synthase activity"/>
    <property type="evidence" value="ECO:0007669"/>
    <property type="project" value="UniProtKB-UniRule"/>
</dbReference>
<sequence>MNILNIDEYSYLRKKLRREPNELEQFIISAEWSEHCSYKSSKKHLKLLPMKGNHVLVGPGYDAGVIDVGNGYVVTIHIESHNHPSAVEPYGGAATGVGGVLRDILSMGSRPIALFNALRFGQVDRNSKFGSKNRWLLKNVVKGIADYGNCIGVPTVGGEVEFDKSFDNYCLVDVASIGYAKLENLVLNRAKKGDPLILGGNATGLDGIHGASFASKNLEEENRSAVQIPDPFLEKMLMEATLEAIENDCIKTMKDLGGGGLSCCLSETADSLKKGFLIDLSTIPLKQTNMTDAQIMISESQERMLYIVNEKKKLEFFKIFDKYNVNYSEIGYVTDDLNLSVVRGGNTLACMPANIIAHAPLLNRKFKQPPYLEMIVKSFREPEPEMDIKKLVFKMLSNPSICSRKWIYEQFDHEVGVRTVSKPGESDSSVIKLDGNKFLSFKLDGNAKHCYLNPYEGIIGCLAESLRNLTCVGASPLGIVDHLQFGNPENEEIFWTFLQTINGIRDYCKFMNIPVVGGKVSLYNETNSGPIKPSPVIGMLGLIDSKNKIKYPKYTSNQSIFVVGTTKNEMGGSEYFEYCLNILGGKVPHVDLDEQRNVVDSIKNLIDGNLITGVHDCSKGGMIVSVLEMALHSNIGFKVSVDKMPNKCSRLDYLLFSESHNRFIFSTSHDSKIIKYLKKRKIPYARIGSSSNDRTCLIDYKGKVIFKSSLETISQSYHNSFSNLFTKSN</sequence>
<dbReference type="Pfam" id="PF18072">
    <property type="entry name" value="FGAR-AT_linker"/>
    <property type="match status" value="1"/>
</dbReference>
<dbReference type="InterPro" id="IPR010074">
    <property type="entry name" value="PRibForGlyAmidine_synth_PurL"/>
</dbReference>
<protein>
    <recommendedName>
        <fullName evidence="8">Phosphoribosylformylglycinamidine synthase subunit PurL</fullName>
        <shortName evidence="8">FGAM synthase</shortName>
        <ecNumber evidence="8">6.3.5.3</ecNumber>
    </recommendedName>
    <alternativeName>
        <fullName evidence="8">Formylglycinamide ribonucleotide amidotransferase subunit II</fullName>
        <shortName evidence="8">FGAR amidotransferase II</shortName>
        <shortName evidence="8">FGAR-AT II</shortName>
    </alternativeName>
    <alternativeName>
        <fullName evidence="8">Glutamine amidotransferase PurL</fullName>
    </alternativeName>
    <alternativeName>
        <fullName evidence="8">Phosphoribosylformylglycinamidine synthase subunit II</fullName>
    </alternativeName>
</protein>
<feature type="domain" description="PurM-like C-terminal" evidence="10">
    <location>
        <begin position="560"/>
        <end position="693"/>
    </location>
</feature>
<dbReference type="OrthoDB" id="8251at2157"/>
<comment type="similarity">
    <text evidence="8">Belongs to the FGAMS family.</text>
</comment>
<keyword evidence="5 8" id="KW-0658">Purine biosynthesis</keyword>
<dbReference type="EMBL" id="VOAH01000001">
    <property type="protein sequence ID" value="TVP41614.1"/>
    <property type="molecule type" value="Genomic_DNA"/>
</dbReference>
<evidence type="ECO:0000256" key="6">
    <source>
        <dbReference type="ARBA" id="ARBA00022840"/>
    </source>
</evidence>
<evidence type="ECO:0000256" key="8">
    <source>
        <dbReference type="HAMAP-Rule" id="MF_00420"/>
    </source>
</evidence>
<comment type="caution">
    <text evidence="12">The sequence shown here is derived from an EMBL/GenBank/DDBJ whole genome shotgun (WGS) entry which is preliminary data.</text>
</comment>
<feature type="binding site" evidence="8">
    <location>
        <position position="481"/>
    </location>
    <ligand>
        <name>ATP</name>
        <dbReference type="ChEBI" id="CHEBI:30616"/>
    </ligand>
</feature>
<comment type="subcellular location">
    <subcellularLocation>
        <location evidence="8">Cytoplasm</location>
    </subcellularLocation>
</comment>
<dbReference type="EC" id="6.3.5.3" evidence="8"/>
<feature type="binding site" evidence="8">
    <location>
        <begin position="80"/>
        <end position="83"/>
    </location>
    <ligand>
        <name>substrate</name>
    </ligand>
</feature>
<dbReference type="GO" id="GO:0000287">
    <property type="term" value="F:magnesium ion binding"/>
    <property type="evidence" value="ECO:0007669"/>
    <property type="project" value="UniProtKB-UniRule"/>
</dbReference>
<dbReference type="GO" id="GO:0005737">
    <property type="term" value="C:cytoplasm"/>
    <property type="evidence" value="ECO:0007669"/>
    <property type="project" value="UniProtKB-SubCell"/>
</dbReference>
<evidence type="ECO:0000259" key="9">
    <source>
        <dbReference type="Pfam" id="PF00586"/>
    </source>
</evidence>
<dbReference type="HAMAP" id="MF_00420">
    <property type="entry name" value="PurL_2"/>
    <property type="match status" value="1"/>
</dbReference>
<feature type="domain" description="Phosphoribosylformylglycinamidine synthase linker" evidence="11">
    <location>
        <begin position="4"/>
        <end position="39"/>
    </location>
</feature>
<evidence type="ECO:0000256" key="5">
    <source>
        <dbReference type="ARBA" id="ARBA00022755"/>
    </source>
</evidence>
<feature type="binding site" evidence="8">
    <location>
        <position position="103"/>
    </location>
    <ligand>
        <name>Mg(2+)</name>
        <dbReference type="ChEBI" id="CHEBI:18420"/>
        <label>2</label>
    </ligand>
</feature>
<evidence type="ECO:0000313" key="12">
    <source>
        <dbReference type="EMBL" id="TVP41614.1"/>
    </source>
</evidence>
<keyword evidence="3 8" id="KW-0479">Metal-binding</keyword>
<dbReference type="InterPro" id="IPR036921">
    <property type="entry name" value="PurM-like_N_sf"/>
</dbReference>
<feature type="binding site" evidence="8">
    <location>
        <position position="102"/>
    </location>
    <ligand>
        <name>substrate</name>
    </ligand>
</feature>
<feature type="binding site" evidence="8">
    <location>
        <position position="521"/>
    </location>
    <ligand>
        <name>substrate</name>
    </ligand>
</feature>
<dbReference type="PANTHER" id="PTHR43555:SF1">
    <property type="entry name" value="PHOSPHORIBOSYLFORMYLGLYCINAMIDINE SYNTHASE SUBUNIT PURL"/>
    <property type="match status" value="1"/>
</dbReference>
<feature type="binding site" evidence="8">
    <location>
        <position position="79"/>
    </location>
    <ligand>
        <name>Mg(2+)</name>
        <dbReference type="ChEBI" id="CHEBI:18420"/>
        <label>1</label>
    </ligand>
</feature>
<dbReference type="PANTHER" id="PTHR43555">
    <property type="entry name" value="PHOSPHORIBOSYLFORMYLGLYCINAMIDINE SYNTHASE SUBUNIT PURL"/>
    <property type="match status" value="1"/>
</dbReference>
<dbReference type="InterPro" id="IPR016188">
    <property type="entry name" value="PurM-like_N"/>
</dbReference>
<dbReference type="CDD" id="cd02203">
    <property type="entry name" value="PurL_repeat1"/>
    <property type="match status" value="1"/>
</dbReference>
<dbReference type="SUPFAM" id="SSF55326">
    <property type="entry name" value="PurM N-terminal domain-like"/>
    <property type="match status" value="2"/>
</dbReference>
<feature type="active site" evidence="8">
    <location>
        <position position="35"/>
    </location>
</feature>
<dbReference type="Pfam" id="PF02769">
    <property type="entry name" value="AIRS_C"/>
    <property type="match status" value="2"/>
</dbReference>
<comment type="function">
    <text evidence="8">Part of the phosphoribosylformylglycinamidine synthase complex involved in the purines biosynthetic pathway. Catalyzes the ATP-dependent conversion of formylglycinamide ribonucleotide (FGAR) and glutamine to yield formylglycinamidine ribonucleotide (FGAM) and glutamate. The FGAM synthase complex is composed of three subunits. PurQ produces an ammonia molecule by converting glutamine to glutamate. PurL transfers the ammonia molecule to FGAR to form FGAM in an ATP-dependent manner. PurS interacts with PurQ and PurL and is thought to assist in the transfer of the ammonia molecule from PurQ to PurL.</text>
</comment>
<organism evidence="12 13">
    <name type="scientific">Candidatus Nitrosocosmicus arcticus</name>
    <dbReference type="NCBI Taxonomy" id="2035267"/>
    <lineage>
        <taxon>Archaea</taxon>
        <taxon>Nitrososphaerota</taxon>
        <taxon>Nitrososphaeria</taxon>
        <taxon>Nitrososphaerales</taxon>
        <taxon>Nitrososphaeraceae</taxon>
        <taxon>Candidatus Nitrosocosmicus</taxon>
    </lineage>
</organism>
<dbReference type="GO" id="GO:0006189">
    <property type="term" value="P:'de novo' IMP biosynthetic process"/>
    <property type="evidence" value="ECO:0007669"/>
    <property type="project" value="UniProtKB-UniRule"/>
</dbReference>
<keyword evidence="4 8" id="KW-0547">Nucleotide-binding</keyword>
<dbReference type="Gene3D" id="3.90.650.10">
    <property type="entry name" value="PurM-like C-terminal domain"/>
    <property type="match status" value="2"/>
</dbReference>
<comment type="catalytic activity">
    <reaction evidence="8">
        <text>N(2)-formyl-N(1)-(5-phospho-beta-D-ribosyl)glycinamide + L-glutamine + ATP + H2O = 2-formamido-N(1)-(5-O-phospho-beta-D-ribosyl)acetamidine + L-glutamate + ADP + phosphate + H(+)</text>
        <dbReference type="Rhea" id="RHEA:17129"/>
        <dbReference type="ChEBI" id="CHEBI:15377"/>
        <dbReference type="ChEBI" id="CHEBI:15378"/>
        <dbReference type="ChEBI" id="CHEBI:29985"/>
        <dbReference type="ChEBI" id="CHEBI:30616"/>
        <dbReference type="ChEBI" id="CHEBI:43474"/>
        <dbReference type="ChEBI" id="CHEBI:58359"/>
        <dbReference type="ChEBI" id="CHEBI:147286"/>
        <dbReference type="ChEBI" id="CHEBI:147287"/>
        <dbReference type="ChEBI" id="CHEBI:456216"/>
        <dbReference type="EC" id="6.3.5.3"/>
    </reaction>
</comment>
<name>A0A557SYC9_9ARCH</name>
<evidence type="ECO:0000256" key="1">
    <source>
        <dbReference type="ARBA" id="ARBA00022490"/>
    </source>
</evidence>